<dbReference type="CDD" id="cd05483">
    <property type="entry name" value="retropepsin_like_bacteria"/>
    <property type="match status" value="1"/>
</dbReference>
<dbReference type="SUPFAM" id="SSF50630">
    <property type="entry name" value="Acid proteases"/>
    <property type="match status" value="1"/>
</dbReference>
<proteinExistence type="predicted"/>
<dbReference type="InterPro" id="IPR034122">
    <property type="entry name" value="Retropepsin-like_bacterial"/>
</dbReference>
<organism evidence="1 2">
    <name type="scientific">Endozoicomonas numazuensis</name>
    <dbReference type="NCBI Taxonomy" id="1137799"/>
    <lineage>
        <taxon>Bacteria</taxon>
        <taxon>Pseudomonadati</taxon>
        <taxon>Pseudomonadota</taxon>
        <taxon>Gammaproteobacteria</taxon>
        <taxon>Oceanospirillales</taxon>
        <taxon>Endozoicomonadaceae</taxon>
        <taxon>Endozoicomonas</taxon>
    </lineage>
</organism>
<dbReference type="EMBL" id="JOKH01000005">
    <property type="protein sequence ID" value="KEQ16468.1"/>
    <property type="molecule type" value="Genomic_DNA"/>
</dbReference>
<dbReference type="eggNOG" id="COG3577">
    <property type="taxonomic scope" value="Bacteria"/>
</dbReference>
<dbReference type="GO" id="GO:0004190">
    <property type="term" value="F:aspartic-type endopeptidase activity"/>
    <property type="evidence" value="ECO:0007669"/>
    <property type="project" value="InterPro"/>
</dbReference>
<dbReference type="Proteomes" id="UP000028073">
    <property type="component" value="Unassembled WGS sequence"/>
</dbReference>
<dbReference type="AlphaFoldDB" id="A0A081NDE5"/>
<dbReference type="InterPro" id="IPR001969">
    <property type="entry name" value="Aspartic_peptidase_AS"/>
</dbReference>
<name>A0A081NDE5_9GAMM</name>
<accession>A0A081NDE5</accession>
<dbReference type="SUPFAM" id="SSF48452">
    <property type="entry name" value="TPR-like"/>
    <property type="match status" value="1"/>
</dbReference>
<dbReference type="InterPro" id="IPR021109">
    <property type="entry name" value="Peptidase_aspartic_dom_sf"/>
</dbReference>
<keyword evidence="2" id="KW-1185">Reference proteome</keyword>
<evidence type="ECO:0008006" key="3">
    <source>
        <dbReference type="Google" id="ProtNLM"/>
    </source>
</evidence>
<comment type="caution">
    <text evidence="1">The sequence shown here is derived from an EMBL/GenBank/DDBJ whole genome shotgun (WGS) entry which is preliminary data.</text>
</comment>
<dbReference type="STRING" id="1137799.GZ78_21660"/>
<protein>
    <recommendedName>
        <fullName evidence="3">Peptidase A2 domain-containing protein</fullName>
    </recommendedName>
</protein>
<dbReference type="Gene3D" id="2.40.70.10">
    <property type="entry name" value="Acid Proteases"/>
    <property type="match status" value="1"/>
</dbReference>
<dbReference type="Pfam" id="PF13975">
    <property type="entry name" value="gag-asp_proteas"/>
    <property type="match status" value="1"/>
</dbReference>
<dbReference type="RefSeq" id="WP_034840034.1">
    <property type="nucleotide sequence ID" value="NZ_JOKH01000005.1"/>
</dbReference>
<dbReference type="OrthoDB" id="5697241at2"/>
<dbReference type="GO" id="GO:0006508">
    <property type="term" value="P:proteolysis"/>
    <property type="evidence" value="ECO:0007669"/>
    <property type="project" value="InterPro"/>
</dbReference>
<sequence>MKKLLTLRLLTLSIMMFSTGLITGWWVHELLAIRGEKLSSDEGNYQDWLPLQDFSNTFERSALPQEIIDFEQALEGHRYDDALVIYQQQERQDSELSQRLKTVLLQKIDEWSEHQDDSIDGLERFTQHYYQDVDFLQKLADLYTEQEALEKAIEVLISARSFSVQPEELERTTTRIHKLSRLFYNRQQKSQKLHETLPFFQKLTAVEPDYAFYRFALAQAYLSTDNSSSAIRELELLQTDEEFGRQASHQLSDLLPPIPEEPEDIPSSAIPLFTQGRHYMAEAQTQDRSQSRLLIDTGASLTTLPTSLLRELKRRKMAYQVGSTELKTANGLAFAPLYQVKELHLGQYILKNLEVAGLDLGYPFAEGLLGMNALGQFHFQIDQDRNHLILTPR</sequence>
<dbReference type="Gene3D" id="1.25.40.10">
    <property type="entry name" value="Tetratricopeptide repeat domain"/>
    <property type="match status" value="1"/>
</dbReference>
<dbReference type="PROSITE" id="PS00141">
    <property type="entry name" value="ASP_PROTEASE"/>
    <property type="match status" value="1"/>
</dbReference>
<dbReference type="InterPro" id="IPR011990">
    <property type="entry name" value="TPR-like_helical_dom_sf"/>
</dbReference>
<evidence type="ECO:0000313" key="1">
    <source>
        <dbReference type="EMBL" id="KEQ16468.1"/>
    </source>
</evidence>
<gene>
    <name evidence="1" type="ORF">GZ78_21660</name>
</gene>
<reference evidence="1 2" key="1">
    <citation type="submission" date="2014-06" db="EMBL/GenBank/DDBJ databases">
        <title>Whole Genome Sequences of Three Symbiotic Endozoicomonas Bacteria.</title>
        <authorList>
            <person name="Neave M.J."/>
            <person name="Apprill A."/>
            <person name="Voolstra C.R."/>
        </authorList>
    </citation>
    <scope>NUCLEOTIDE SEQUENCE [LARGE SCALE GENOMIC DNA]</scope>
    <source>
        <strain evidence="1 2">DSM 25634</strain>
    </source>
</reference>
<evidence type="ECO:0000313" key="2">
    <source>
        <dbReference type="Proteomes" id="UP000028073"/>
    </source>
</evidence>